<accession>A0A3G1KZ64</accession>
<dbReference type="KEGG" id="fwa:DCMF_25590"/>
<feature type="transmembrane region" description="Helical" evidence="1">
    <location>
        <begin position="222"/>
        <end position="246"/>
    </location>
</feature>
<evidence type="ECO:0000256" key="1">
    <source>
        <dbReference type="SAM" id="Phobius"/>
    </source>
</evidence>
<proteinExistence type="predicted"/>
<feature type="transmembrane region" description="Helical" evidence="1">
    <location>
        <begin position="341"/>
        <end position="357"/>
    </location>
</feature>
<dbReference type="PANTHER" id="PTHR43849:SF2">
    <property type="entry name" value="BLL3936 PROTEIN"/>
    <property type="match status" value="1"/>
</dbReference>
<dbReference type="RefSeq" id="WP_148137053.1">
    <property type="nucleotide sequence ID" value="NZ_CP017634.1"/>
</dbReference>
<evidence type="ECO:0000313" key="4">
    <source>
        <dbReference type="Proteomes" id="UP000323521"/>
    </source>
</evidence>
<dbReference type="InterPro" id="IPR011853">
    <property type="entry name" value="TRAP_DctM-Dct_fused"/>
</dbReference>
<name>A0A3G1KZ64_FORW1</name>
<feature type="transmembrane region" description="Helical" evidence="1">
    <location>
        <begin position="460"/>
        <end position="484"/>
    </location>
</feature>
<keyword evidence="4" id="KW-1185">Reference proteome</keyword>
<feature type="transmembrane region" description="Helical" evidence="1">
    <location>
        <begin position="42"/>
        <end position="58"/>
    </location>
</feature>
<dbReference type="EMBL" id="CP017634">
    <property type="protein sequence ID" value="ATW27677.1"/>
    <property type="molecule type" value="Genomic_DNA"/>
</dbReference>
<dbReference type="OrthoDB" id="9759894at2"/>
<keyword evidence="1" id="KW-0472">Membrane</keyword>
<feature type="domain" description="TRAP C4-dicarboxylate transport system permease DctM subunit" evidence="2">
    <location>
        <begin position="112"/>
        <end position="547"/>
    </location>
</feature>
<feature type="transmembrane region" description="Helical" evidence="1">
    <location>
        <begin position="400"/>
        <end position="423"/>
    </location>
</feature>
<feature type="transmembrane region" description="Helical" evidence="1">
    <location>
        <begin position="16"/>
        <end position="36"/>
    </location>
</feature>
<keyword evidence="1" id="KW-1133">Transmembrane helix</keyword>
<dbReference type="Proteomes" id="UP000323521">
    <property type="component" value="Chromosome"/>
</dbReference>
<feature type="transmembrane region" description="Helical" evidence="1">
    <location>
        <begin position="70"/>
        <end position="88"/>
    </location>
</feature>
<dbReference type="InterPro" id="IPR010656">
    <property type="entry name" value="DctM"/>
</dbReference>
<sequence length="631" mass="67636">MKEFLSRVKEHVPIRLIKYTAVLLSLFQLYTAAFGIFRSPMAHRAGHLGFVLVIYYLMESLEAKSQITKAINWLFSILSAITAIYLIVCDKRLIEIISLGEPTLLDNIITVLIIILVLEAIRRTQFAIFICCVLGLLYMPFGMYFPGILKHAGISWGRTIYFIGASGEGIYGDMLNVSSSFLFGFILLGAFLVKTGITRFFIEAASILFGRFTGGTAKMALFSSGLVGTVMGSGLANVATTGVFTIPMMKKSGLPATLAGAVETVAADGGQILPPVMGTAAFLMAEFTGIPYSTIALSAVVPAVLYYGGAFFAIHLFCKKNKISGLKKEEIPSKIDVLKKIYYLLPLVALMFAIFYFRVSPTRAALVGIAASIAVTFFRIKTRLTLRGFLDSLELGAKNAIEIVILCAGIGIFVGSLTTTGLAMRFSEIMMALSGGNHLIMLIVAMITSIALGTGLPTPAAYIVSAAFIAPSLVNAGMSLLAVHLFLVHFAIKASISPPVAVSAVVAAGIAETTDWNKTCWDAIKLCASSFFIPFMFVFGEGLLLVGSWNVVLMAVITASIGVFCIAVSVEGYLFNDINMVGRVILFAAGLLLSYQGMISDLLGIAFAGLVMAINFAQFLKTKNVALKVNS</sequence>
<feature type="transmembrane region" description="Helical" evidence="1">
    <location>
        <begin position="580"/>
        <end position="596"/>
    </location>
</feature>
<feature type="transmembrane region" description="Helical" evidence="1">
    <location>
        <begin position="523"/>
        <end position="540"/>
    </location>
</feature>
<evidence type="ECO:0000313" key="3">
    <source>
        <dbReference type="EMBL" id="ATW27677.1"/>
    </source>
</evidence>
<gene>
    <name evidence="3" type="ORF">DCMF_25590</name>
</gene>
<dbReference type="Pfam" id="PF06808">
    <property type="entry name" value="DctM"/>
    <property type="match status" value="1"/>
</dbReference>
<reference evidence="3 4" key="1">
    <citation type="submission" date="2016-10" db="EMBL/GenBank/DDBJ databases">
        <title>Complete Genome Sequence of Peptococcaceae strain DCMF.</title>
        <authorList>
            <person name="Edwards R.J."/>
            <person name="Holland S.I."/>
            <person name="Deshpande N.P."/>
            <person name="Wong Y.K."/>
            <person name="Ertan H."/>
            <person name="Manefield M."/>
            <person name="Russell T.L."/>
            <person name="Lee M.J."/>
        </authorList>
    </citation>
    <scope>NUCLEOTIDE SEQUENCE [LARGE SCALE GENOMIC DNA]</scope>
    <source>
        <strain evidence="3 4">DCMF</strain>
    </source>
</reference>
<organism evidence="3 4">
    <name type="scientific">Formimonas warabiya</name>
    <dbReference type="NCBI Taxonomy" id="1761012"/>
    <lineage>
        <taxon>Bacteria</taxon>
        <taxon>Bacillati</taxon>
        <taxon>Bacillota</taxon>
        <taxon>Clostridia</taxon>
        <taxon>Eubacteriales</taxon>
        <taxon>Peptococcaceae</taxon>
        <taxon>Candidatus Formimonas</taxon>
    </lineage>
</organism>
<feature type="transmembrane region" description="Helical" evidence="1">
    <location>
        <begin position="181"/>
        <end position="202"/>
    </location>
</feature>
<dbReference type="NCBIfam" id="TIGR02123">
    <property type="entry name" value="TRAP_fused"/>
    <property type="match status" value="1"/>
</dbReference>
<evidence type="ECO:0000259" key="2">
    <source>
        <dbReference type="Pfam" id="PF06808"/>
    </source>
</evidence>
<keyword evidence="1" id="KW-0812">Transmembrane</keyword>
<feature type="transmembrane region" description="Helical" evidence="1">
    <location>
        <begin position="429"/>
        <end position="453"/>
    </location>
</feature>
<dbReference type="AlphaFoldDB" id="A0A3G1KZ64"/>
<protein>
    <recommendedName>
        <fullName evidence="2">TRAP C4-dicarboxylate transport system permease DctM subunit domain-containing protein</fullName>
    </recommendedName>
</protein>
<feature type="transmembrane region" description="Helical" evidence="1">
    <location>
        <begin position="104"/>
        <end position="121"/>
    </location>
</feature>
<feature type="transmembrane region" description="Helical" evidence="1">
    <location>
        <begin position="126"/>
        <end position="145"/>
    </location>
</feature>
<feature type="transmembrane region" description="Helical" evidence="1">
    <location>
        <begin position="292"/>
        <end position="318"/>
    </location>
</feature>
<feature type="transmembrane region" description="Helical" evidence="1">
    <location>
        <begin position="602"/>
        <end position="620"/>
    </location>
</feature>
<dbReference type="PANTHER" id="PTHR43849">
    <property type="entry name" value="BLL3936 PROTEIN"/>
    <property type="match status" value="1"/>
</dbReference>
<feature type="transmembrane region" description="Helical" evidence="1">
    <location>
        <begin position="546"/>
        <end position="568"/>
    </location>
</feature>